<comment type="pathway">
    <text evidence="5">Purine metabolism; AMP biosynthesis via salvage pathway; AMP from ADP: step 1/1.</text>
</comment>
<dbReference type="InterPro" id="IPR033690">
    <property type="entry name" value="Adenylat_kinase_CS"/>
</dbReference>
<comment type="caution">
    <text evidence="5">Lacks conserved residue(s) required for the propagation of feature annotation.</text>
</comment>
<dbReference type="HAMAP" id="MF_00235">
    <property type="entry name" value="Adenylate_kinase_Adk"/>
    <property type="match status" value="1"/>
</dbReference>
<protein>
    <recommendedName>
        <fullName evidence="5 7">Adenylate kinase</fullName>
        <shortName evidence="5">AK</shortName>
        <ecNumber evidence="5 7">2.7.4.3</ecNumber>
    </recommendedName>
    <alternativeName>
        <fullName evidence="5">ATP-AMP transphosphorylase</fullName>
    </alternativeName>
    <alternativeName>
        <fullName evidence="5">ATP:AMP phosphotransferase</fullName>
    </alternativeName>
    <alternativeName>
        <fullName evidence="5">Adenylate monophosphate kinase</fullName>
    </alternativeName>
</protein>
<feature type="binding site" evidence="5">
    <location>
        <begin position="59"/>
        <end position="61"/>
    </location>
    <ligand>
        <name>AMP</name>
        <dbReference type="ChEBI" id="CHEBI:456215"/>
    </ligand>
</feature>
<feature type="binding site" evidence="5">
    <location>
        <position position="146"/>
    </location>
    <ligand>
        <name>AMP</name>
        <dbReference type="ChEBI" id="CHEBI:456215"/>
    </ligand>
</feature>
<dbReference type="PRINTS" id="PR00094">
    <property type="entry name" value="ADENYLTKNASE"/>
</dbReference>
<dbReference type="GO" id="GO:0005524">
    <property type="term" value="F:ATP binding"/>
    <property type="evidence" value="ECO:0007669"/>
    <property type="project" value="UniProtKB-UniRule"/>
</dbReference>
<dbReference type="NCBIfam" id="NF001381">
    <property type="entry name" value="PRK00279.1-3"/>
    <property type="match status" value="1"/>
</dbReference>
<proteinExistence type="inferred from homology"/>
<evidence type="ECO:0000256" key="2">
    <source>
        <dbReference type="ARBA" id="ARBA00022727"/>
    </source>
</evidence>
<feature type="binding site" evidence="5">
    <location>
        <position position="129"/>
    </location>
    <ligand>
        <name>ATP</name>
        <dbReference type="ChEBI" id="CHEBI:30616"/>
    </ligand>
</feature>
<gene>
    <name evidence="5 8" type="primary">adk</name>
    <name evidence="8" type="ORF">GCM10011309_00230</name>
</gene>
<keyword evidence="2 5" id="KW-0545">Nucleotide biosynthesis</keyword>
<comment type="domain">
    <text evidence="5">Consists of three domains, a large central CORE domain and two small peripheral domains, NMPbind and LID, which undergo movements during catalysis. The LID domain closes over the site of phosphoryl transfer upon ATP binding. Assembling and dissambling the active center during each catalytic cycle provides an effective means to prevent ATP hydrolysis.</text>
</comment>
<keyword evidence="4 5" id="KW-0418">Kinase</keyword>
<dbReference type="NCBIfam" id="NF011100">
    <property type="entry name" value="PRK14527.1"/>
    <property type="match status" value="1"/>
</dbReference>
<comment type="function">
    <text evidence="5">Catalyzes the reversible transfer of the terminal phosphate group between ATP and AMP. Plays an important role in cellular energy homeostasis and in adenine nucleotide metabolism.</text>
</comment>
<evidence type="ECO:0000256" key="4">
    <source>
        <dbReference type="ARBA" id="ARBA00022777"/>
    </source>
</evidence>
<dbReference type="SUPFAM" id="SSF52540">
    <property type="entry name" value="P-loop containing nucleoside triphosphate hydrolases"/>
    <property type="match status" value="1"/>
</dbReference>
<feature type="binding site" evidence="5">
    <location>
        <position position="94"/>
    </location>
    <ligand>
        <name>AMP</name>
        <dbReference type="ChEBI" id="CHEBI:456215"/>
    </ligand>
</feature>
<evidence type="ECO:0000313" key="9">
    <source>
        <dbReference type="Proteomes" id="UP000600865"/>
    </source>
</evidence>
<keyword evidence="3 5" id="KW-0547">Nucleotide-binding</keyword>
<evidence type="ECO:0000313" key="8">
    <source>
        <dbReference type="EMBL" id="GGX55575.1"/>
    </source>
</evidence>
<feature type="binding site" evidence="5">
    <location>
        <begin position="12"/>
        <end position="17"/>
    </location>
    <ligand>
        <name>ATP</name>
        <dbReference type="ChEBI" id="CHEBI:30616"/>
    </ligand>
</feature>
<dbReference type="AlphaFoldDB" id="A0A918K928"/>
<name>A0A918K928_9PROT</name>
<dbReference type="GO" id="GO:0005737">
    <property type="term" value="C:cytoplasm"/>
    <property type="evidence" value="ECO:0007669"/>
    <property type="project" value="UniProtKB-SubCell"/>
</dbReference>
<dbReference type="Gene3D" id="3.40.50.300">
    <property type="entry name" value="P-loop containing nucleotide triphosphate hydrolases"/>
    <property type="match status" value="1"/>
</dbReference>
<keyword evidence="5 7" id="KW-0067">ATP-binding</keyword>
<dbReference type="CDD" id="cd01428">
    <property type="entry name" value="ADK"/>
    <property type="match status" value="1"/>
</dbReference>
<dbReference type="GO" id="GO:0044209">
    <property type="term" value="P:AMP salvage"/>
    <property type="evidence" value="ECO:0007669"/>
    <property type="project" value="UniProtKB-UniRule"/>
</dbReference>
<dbReference type="EMBL" id="BMYV01000001">
    <property type="protein sequence ID" value="GGX55575.1"/>
    <property type="molecule type" value="Genomic_DNA"/>
</dbReference>
<evidence type="ECO:0000256" key="6">
    <source>
        <dbReference type="RuleBase" id="RU003330"/>
    </source>
</evidence>
<evidence type="ECO:0000256" key="1">
    <source>
        <dbReference type="ARBA" id="ARBA00022679"/>
    </source>
</evidence>
<dbReference type="Proteomes" id="UP000600865">
    <property type="component" value="Unassembled WGS sequence"/>
</dbReference>
<dbReference type="NCBIfam" id="NF011104">
    <property type="entry name" value="PRK14531.1"/>
    <property type="match status" value="1"/>
</dbReference>
<organism evidence="8 9">
    <name type="scientific">Litorimonas cladophorae</name>
    <dbReference type="NCBI Taxonomy" id="1220491"/>
    <lineage>
        <taxon>Bacteria</taxon>
        <taxon>Pseudomonadati</taxon>
        <taxon>Pseudomonadota</taxon>
        <taxon>Alphaproteobacteria</taxon>
        <taxon>Maricaulales</taxon>
        <taxon>Robiginitomaculaceae</taxon>
    </lineage>
</organism>
<accession>A0A918K928</accession>
<comment type="similarity">
    <text evidence="5 6">Belongs to the adenylate kinase family.</text>
</comment>
<dbReference type="InterPro" id="IPR000850">
    <property type="entry name" value="Adenylat/UMP-CMP_kin"/>
</dbReference>
<dbReference type="Pfam" id="PF00406">
    <property type="entry name" value="ADK"/>
    <property type="match status" value="1"/>
</dbReference>
<dbReference type="InterPro" id="IPR027417">
    <property type="entry name" value="P-loop_NTPase"/>
</dbReference>
<evidence type="ECO:0000256" key="5">
    <source>
        <dbReference type="HAMAP-Rule" id="MF_00235"/>
    </source>
</evidence>
<dbReference type="GO" id="GO:0004017">
    <property type="term" value="F:AMP kinase activity"/>
    <property type="evidence" value="ECO:0007669"/>
    <property type="project" value="UniProtKB-UniRule"/>
</dbReference>
<evidence type="ECO:0000256" key="3">
    <source>
        <dbReference type="ARBA" id="ARBA00022741"/>
    </source>
</evidence>
<keyword evidence="1 5" id="KW-0808">Transferase</keyword>
<dbReference type="PANTHER" id="PTHR23359">
    <property type="entry name" value="NUCLEOTIDE KINASE"/>
    <property type="match status" value="1"/>
</dbReference>
<sequence length="208" mass="22498">MALNLVLFGPPAAGKGTQAKRLVSERKLVQLSTGDMLRAAKRSGSELGLKVADIMDNGKLVSDEIVIALIEEQLDAQAGAAGFIFDGFPRTVAQAEALDSVLQKRGESVDSVIRLKVDDASILGRIATRFAEQGRKDDNPETFKVRLNAYNTQTAPLLPYYSAQGKLTEVDGMADIETVATSIKEVLDRQASPKGEPKKSFFARLFGR</sequence>
<dbReference type="NCBIfam" id="NF011105">
    <property type="entry name" value="PRK14532.1"/>
    <property type="match status" value="1"/>
</dbReference>
<feature type="binding site" evidence="5">
    <location>
        <position position="33"/>
    </location>
    <ligand>
        <name>AMP</name>
        <dbReference type="ChEBI" id="CHEBI:456215"/>
    </ligand>
</feature>
<feature type="binding site" evidence="5">
    <location>
        <position position="38"/>
    </location>
    <ligand>
        <name>AMP</name>
        <dbReference type="ChEBI" id="CHEBI:456215"/>
    </ligand>
</feature>
<feature type="region of interest" description="NMP" evidence="5">
    <location>
        <begin position="32"/>
        <end position="61"/>
    </location>
</feature>
<dbReference type="EC" id="2.7.4.3" evidence="5 7"/>
<feature type="binding site" evidence="5">
    <location>
        <position position="174"/>
    </location>
    <ligand>
        <name>ATP</name>
        <dbReference type="ChEBI" id="CHEBI:30616"/>
    </ligand>
</feature>
<comment type="subcellular location">
    <subcellularLocation>
        <location evidence="5 7">Cytoplasm</location>
    </subcellularLocation>
</comment>
<comment type="caution">
    <text evidence="8">The sequence shown here is derived from an EMBL/GenBank/DDBJ whole genome shotgun (WGS) entry which is preliminary data.</text>
</comment>
<keyword evidence="9" id="KW-1185">Reference proteome</keyword>
<feature type="binding site" evidence="5">
    <location>
        <position position="135"/>
    </location>
    <ligand>
        <name>AMP</name>
        <dbReference type="ChEBI" id="CHEBI:456215"/>
    </ligand>
</feature>
<keyword evidence="5" id="KW-0963">Cytoplasm</keyword>
<evidence type="ECO:0000256" key="7">
    <source>
        <dbReference type="RuleBase" id="RU003331"/>
    </source>
</evidence>
<reference evidence="8 9" key="1">
    <citation type="journal article" date="2014" name="Int. J. Syst. Evol. Microbiol.">
        <title>Complete genome sequence of Corynebacterium casei LMG S-19264T (=DSM 44701T), isolated from a smear-ripened cheese.</title>
        <authorList>
            <consortium name="US DOE Joint Genome Institute (JGI-PGF)"/>
            <person name="Walter F."/>
            <person name="Albersmeier A."/>
            <person name="Kalinowski J."/>
            <person name="Ruckert C."/>
        </authorList>
    </citation>
    <scope>NUCLEOTIDE SEQUENCE [LARGE SCALE GENOMIC DNA]</scope>
    <source>
        <strain evidence="8 9">KCTC 23968</strain>
    </source>
</reference>
<feature type="binding site" evidence="5">
    <location>
        <begin position="87"/>
        <end position="90"/>
    </location>
    <ligand>
        <name>AMP</name>
        <dbReference type="ChEBI" id="CHEBI:456215"/>
    </ligand>
</feature>
<comment type="catalytic activity">
    <reaction evidence="5 7">
        <text>AMP + ATP = 2 ADP</text>
        <dbReference type="Rhea" id="RHEA:12973"/>
        <dbReference type="ChEBI" id="CHEBI:30616"/>
        <dbReference type="ChEBI" id="CHEBI:456215"/>
        <dbReference type="ChEBI" id="CHEBI:456216"/>
        <dbReference type="EC" id="2.7.4.3"/>
    </reaction>
</comment>
<comment type="subunit">
    <text evidence="5 7">Monomer.</text>
</comment>
<dbReference type="PROSITE" id="PS00113">
    <property type="entry name" value="ADENYLATE_KINASE"/>
    <property type="match status" value="1"/>
</dbReference>